<organism evidence="1 2">
    <name type="scientific">Ancylostoma duodenale</name>
    <dbReference type="NCBI Taxonomy" id="51022"/>
    <lineage>
        <taxon>Eukaryota</taxon>
        <taxon>Metazoa</taxon>
        <taxon>Ecdysozoa</taxon>
        <taxon>Nematoda</taxon>
        <taxon>Chromadorea</taxon>
        <taxon>Rhabditida</taxon>
        <taxon>Rhabditina</taxon>
        <taxon>Rhabditomorpha</taxon>
        <taxon>Strongyloidea</taxon>
        <taxon>Ancylostomatidae</taxon>
        <taxon>Ancylostomatinae</taxon>
        <taxon>Ancylostoma</taxon>
    </lineage>
</organism>
<gene>
    <name evidence="1" type="ORF">ANCDUO_12319</name>
</gene>
<evidence type="ECO:0000313" key="1">
    <source>
        <dbReference type="EMBL" id="KIH57488.1"/>
    </source>
</evidence>
<dbReference type="AlphaFoldDB" id="A0A0C2CLP5"/>
<sequence length="80" mass="9575">MRDGFTRVTRALKPLWKSRTDWSDLFADHDGTHRELFTLFKTCTYQVGLCVINIYSTILHNFHNFESSQWLILRRHSMDV</sequence>
<accession>A0A0C2CLP5</accession>
<protein>
    <submittedName>
        <fullName evidence="1">Uncharacterized protein</fullName>
    </submittedName>
</protein>
<evidence type="ECO:0000313" key="2">
    <source>
        <dbReference type="Proteomes" id="UP000054047"/>
    </source>
</evidence>
<dbReference type="Proteomes" id="UP000054047">
    <property type="component" value="Unassembled WGS sequence"/>
</dbReference>
<keyword evidence="2" id="KW-1185">Reference proteome</keyword>
<name>A0A0C2CLP5_9BILA</name>
<proteinExistence type="predicted"/>
<reference evidence="1 2" key="1">
    <citation type="submission" date="2013-12" db="EMBL/GenBank/DDBJ databases">
        <title>Draft genome of the parsitic nematode Ancylostoma duodenale.</title>
        <authorList>
            <person name="Mitreva M."/>
        </authorList>
    </citation>
    <scope>NUCLEOTIDE SEQUENCE [LARGE SCALE GENOMIC DNA]</scope>
    <source>
        <strain evidence="1 2">Zhejiang</strain>
    </source>
</reference>
<dbReference type="EMBL" id="KN734325">
    <property type="protein sequence ID" value="KIH57488.1"/>
    <property type="molecule type" value="Genomic_DNA"/>
</dbReference>